<proteinExistence type="predicted"/>
<dbReference type="PANTHER" id="PTHR43775">
    <property type="entry name" value="FATTY ACID SYNTHASE"/>
    <property type="match status" value="1"/>
</dbReference>
<dbReference type="Proteomes" id="UP001596512">
    <property type="component" value="Unassembled WGS sequence"/>
</dbReference>
<dbReference type="InterPro" id="IPR050091">
    <property type="entry name" value="PKS_NRPS_Biosynth_Enz"/>
</dbReference>
<dbReference type="InterPro" id="IPR016039">
    <property type="entry name" value="Thiolase-like"/>
</dbReference>
<sequence>MRHGVVPASAAAETPTTRVAWPDTVHLLSRPTLWPPQDRPRRAAVSTFGAGGGNAHVVLEQAPEVPPDDDAPVPLPFRVTGRTPRALREHARALLAHLDTHHLLPLYATAATLATGRTRFEHRAVVVARDHAGLRAGLAEVAAGATGLVGDPVDEPDWTGARRVELPTHPFQRERYWLYDHARGAPRTALSP</sequence>
<dbReference type="Gene3D" id="3.30.70.3290">
    <property type="match status" value="1"/>
</dbReference>
<dbReference type="Pfam" id="PF16197">
    <property type="entry name" value="KAsynt_C_assoc"/>
    <property type="match status" value="1"/>
</dbReference>
<dbReference type="PANTHER" id="PTHR43775:SF51">
    <property type="entry name" value="INACTIVE PHENOLPHTHIOCEROL SYNTHESIS POLYKETIDE SYNTHASE TYPE I PKS1-RELATED"/>
    <property type="match status" value="1"/>
</dbReference>
<evidence type="ECO:0000256" key="1">
    <source>
        <dbReference type="ARBA" id="ARBA00022679"/>
    </source>
</evidence>
<comment type="caution">
    <text evidence="3">The sequence shown here is derived from an EMBL/GenBank/DDBJ whole genome shotgun (WGS) entry which is preliminary data.</text>
</comment>
<protein>
    <submittedName>
        <fullName evidence="3">Ketoacyl-synthetase C-terminal extension domain-containing protein</fullName>
    </submittedName>
</protein>
<name>A0ABW2TN92_9PSEU</name>
<evidence type="ECO:0000259" key="2">
    <source>
        <dbReference type="Pfam" id="PF16197"/>
    </source>
</evidence>
<evidence type="ECO:0000313" key="3">
    <source>
        <dbReference type="EMBL" id="MFC7614876.1"/>
    </source>
</evidence>
<reference evidence="4" key="1">
    <citation type="journal article" date="2019" name="Int. J. Syst. Evol. Microbiol.">
        <title>The Global Catalogue of Microorganisms (GCM) 10K type strain sequencing project: providing services to taxonomists for standard genome sequencing and annotation.</title>
        <authorList>
            <consortium name="The Broad Institute Genomics Platform"/>
            <consortium name="The Broad Institute Genome Sequencing Center for Infectious Disease"/>
            <person name="Wu L."/>
            <person name="Ma J."/>
        </authorList>
    </citation>
    <scope>NUCLEOTIDE SEQUENCE [LARGE SCALE GENOMIC DNA]</scope>
    <source>
        <strain evidence="4">JCM 17695</strain>
    </source>
</reference>
<dbReference type="InterPro" id="IPR032821">
    <property type="entry name" value="PKS_assoc"/>
</dbReference>
<dbReference type="SUPFAM" id="SSF53901">
    <property type="entry name" value="Thiolase-like"/>
    <property type="match status" value="1"/>
</dbReference>
<gene>
    <name evidence="3" type="ORF">ACFQV2_16495</name>
</gene>
<keyword evidence="4" id="KW-1185">Reference proteome</keyword>
<feature type="domain" description="Polyketide synthase C-terminal extension" evidence="2">
    <location>
        <begin position="27"/>
        <end position="127"/>
    </location>
</feature>
<organism evidence="3 4">
    <name type="scientific">Actinokineospora soli</name>
    <dbReference type="NCBI Taxonomy" id="1048753"/>
    <lineage>
        <taxon>Bacteria</taxon>
        <taxon>Bacillati</taxon>
        <taxon>Actinomycetota</taxon>
        <taxon>Actinomycetes</taxon>
        <taxon>Pseudonocardiales</taxon>
        <taxon>Pseudonocardiaceae</taxon>
        <taxon>Actinokineospora</taxon>
    </lineage>
</organism>
<evidence type="ECO:0000313" key="4">
    <source>
        <dbReference type="Proteomes" id="UP001596512"/>
    </source>
</evidence>
<keyword evidence="1" id="KW-0808">Transferase</keyword>
<dbReference type="EMBL" id="JBHTEY010000004">
    <property type="protein sequence ID" value="MFC7614876.1"/>
    <property type="molecule type" value="Genomic_DNA"/>
</dbReference>
<accession>A0ABW2TN92</accession>
<dbReference type="Gene3D" id="3.40.47.10">
    <property type="match status" value="1"/>
</dbReference>